<organism evidence="4 5">
    <name type="scientific">Sphingobium yanoikuyae</name>
    <name type="common">Sphingomonas yanoikuyae</name>
    <dbReference type="NCBI Taxonomy" id="13690"/>
    <lineage>
        <taxon>Bacteria</taxon>
        <taxon>Pseudomonadati</taxon>
        <taxon>Pseudomonadota</taxon>
        <taxon>Alphaproteobacteria</taxon>
        <taxon>Sphingomonadales</taxon>
        <taxon>Sphingomonadaceae</taxon>
        <taxon>Sphingobium</taxon>
    </lineage>
</organism>
<dbReference type="EMBL" id="JGVR01000009">
    <property type="protein sequence ID" value="KEZ19352.1"/>
    <property type="molecule type" value="Genomic_DNA"/>
</dbReference>
<dbReference type="Proteomes" id="UP000028534">
    <property type="component" value="Unassembled WGS sequence"/>
</dbReference>
<evidence type="ECO:0000313" key="5">
    <source>
        <dbReference type="Proteomes" id="UP000028534"/>
    </source>
</evidence>
<dbReference type="AlphaFoldDB" id="A0A084EN10"/>
<comment type="similarity">
    <text evidence="1">Belongs to the short-chain dehydrogenases/reductases (SDR) family.</text>
</comment>
<dbReference type="eggNOG" id="COG1028">
    <property type="taxonomic scope" value="Bacteria"/>
</dbReference>
<keyword evidence="2" id="KW-0560">Oxidoreductase</keyword>
<accession>A0A084EN10</accession>
<dbReference type="SUPFAM" id="SSF51735">
    <property type="entry name" value="NAD(P)-binding Rossmann-fold domains"/>
    <property type="match status" value="1"/>
</dbReference>
<comment type="catalytic activity">
    <reaction evidence="3">
        <text>2,5-dichlorocyclohexa-2,5-dien-1,4-diol + NAD(+) = 2,5-dichlorohydroquinone + NADH + H(+)</text>
        <dbReference type="Rhea" id="RHEA:15741"/>
        <dbReference type="ChEBI" id="CHEBI:15378"/>
        <dbReference type="ChEBI" id="CHEBI:27545"/>
        <dbReference type="ChEBI" id="CHEBI:28975"/>
        <dbReference type="ChEBI" id="CHEBI:57540"/>
        <dbReference type="ChEBI" id="CHEBI:57945"/>
    </reaction>
</comment>
<dbReference type="RefSeq" id="WP_037519135.1">
    <property type="nucleotide sequence ID" value="NZ_CALUBW010000485.1"/>
</dbReference>
<evidence type="ECO:0000256" key="1">
    <source>
        <dbReference type="ARBA" id="ARBA00006484"/>
    </source>
</evidence>
<dbReference type="InterPro" id="IPR002347">
    <property type="entry name" value="SDR_fam"/>
</dbReference>
<dbReference type="PANTHER" id="PTHR43008">
    <property type="entry name" value="BENZIL REDUCTASE"/>
    <property type="match status" value="1"/>
</dbReference>
<reference evidence="4 5" key="1">
    <citation type="submission" date="2014-03" db="EMBL/GenBank/DDBJ databases">
        <title>Genome sequence of Sphingobium yanoikuyae B1.</title>
        <authorList>
            <person name="Gan H.M."/>
            <person name="Gan H.Y."/>
            <person name="Savka M.A."/>
        </authorList>
    </citation>
    <scope>NUCLEOTIDE SEQUENCE [LARGE SCALE GENOMIC DNA]</scope>
    <source>
        <strain evidence="4 5">B1</strain>
    </source>
</reference>
<sequence length="250" mass="26382">MARKLENKVAVVTGGTTGIGLGIAQELAEAGARLFITGRRQEELDAAVRTIGHGAVGVQGDVTRFADLDRLYDVVQQDGAQIDILVANAGGGSFQPIGSITEEEFDRTFGLNVKATLFTVQKALPLLRDGASIILTGSTESVRALPAFSVYGATKAAIRNFARHWILDLKDRHIRVNTIAPGATRTPGLQGLAADDAEWQALEGGLASQIPLGRLADPREIGKAALFLASDDASYVNGVELFVDGGFAQI</sequence>
<evidence type="ECO:0000256" key="2">
    <source>
        <dbReference type="ARBA" id="ARBA00023002"/>
    </source>
</evidence>
<gene>
    <name evidence="4" type="ORF">CP98_01871</name>
</gene>
<comment type="caution">
    <text evidence="4">The sequence shown here is derived from an EMBL/GenBank/DDBJ whole genome shotgun (WGS) entry which is preliminary data.</text>
</comment>
<dbReference type="PANTHER" id="PTHR43008:SF4">
    <property type="entry name" value="CHAIN DEHYDROGENASE, PUTATIVE (AFU_ORTHOLOGUE AFUA_4G08710)-RELATED"/>
    <property type="match status" value="1"/>
</dbReference>
<proteinExistence type="inferred from homology"/>
<dbReference type="FunFam" id="3.40.50.720:FF:000084">
    <property type="entry name" value="Short-chain dehydrogenase reductase"/>
    <property type="match status" value="1"/>
</dbReference>
<dbReference type="PRINTS" id="PR00081">
    <property type="entry name" value="GDHRDH"/>
</dbReference>
<dbReference type="PATRIC" id="fig|13690.10.peg.1926"/>
<dbReference type="CDD" id="cd05233">
    <property type="entry name" value="SDR_c"/>
    <property type="match status" value="1"/>
</dbReference>
<dbReference type="Pfam" id="PF13561">
    <property type="entry name" value="adh_short_C2"/>
    <property type="match status" value="1"/>
</dbReference>
<evidence type="ECO:0000313" key="4">
    <source>
        <dbReference type="EMBL" id="KEZ19352.1"/>
    </source>
</evidence>
<dbReference type="Gene3D" id="3.40.50.720">
    <property type="entry name" value="NAD(P)-binding Rossmann-like Domain"/>
    <property type="match status" value="1"/>
</dbReference>
<name>A0A084EN10_SPHYA</name>
<dbReference type="InterPro" id="IPR036291">
    <property type="entry name" value="NAD(P)-bd_dom_sf"/>
</dbReference>
<protein>
    <submittedName>
        <fullName evidence="4">Short-chain dehydrogenase</fullName>
    </submittedName>
</protein>
<evidence type="ECO:0000256" key="3">
    <source>
        <dbReference type="ARBA" id="ARBA00051383"/>
    </source>
</evidence>
<dbReference type="GO" id="GO:0050664">
    <property type="term" value="F:oxidoreductase activity, acting on NAD(P)H, oxygen as acceptor"/>
    <property type="evidence" value="ECO:0007669"/>
    <property type="project" value="TreeGrafter"/>
</dbReference>